<protein>
    <submittedName>
        <fullName evidence="1">YlcI/YnfO family protein</fullName>
    </submittedName>
</protein>
<dbReference type="EMBL" id="JBGBDC010000001">
    <property type="protein sequence ID" value="MEY2249588.1"/>
    <property type="molecule type" value="Genomic_DNA"/>
</dbReference>
<dbReference type="NCBIfam" id="NF041551">
    <property type="entry name" value="YlcI_YnfO_N"/>
    <property type="match status" value="1"/>
</dbReference>
<proteinExistence type="predicted"/>
<comment type="caution">
    <text evidence="1">The sequence shown here is derived from an EMBL/GenBank/DDBJ whole genome shotgun (WGS) entry which is preliminary data.</text>
</comment>
<gene>
    <name evidence="1" type="ORF">AB7A72_01100</name>
</gene>
<organism evidence="1 2">
    <name type="scientific">Comamonas sediminis</name>
    <dbReference type="NCBI Taxonomy" id="1783360"/>
    <lineage>
        <taxon>Bacteria</taxon>
        <taxon>Pseudomonadati</taxon>
        <taxon>Pseudomonadota</taxon>
        <taxon>Betaproteobacteria</taxon>
        <taxon>Burkholderiales</taxon>
        <taxon>Comamonadaceae</taxon>
        <taxon>Comamonas</taxon>
    </lineage>
</organism>
<evidence type="ECO:0000313" key="1">
    <source>
        <dbReference type="EMBL" id="MEY2249588.1"/>
    </source>
</evidence>
<accession>A0ABV4AWS8</accession>
<dbReference type="Proteomes" id="UP001562178">
    <property type="component" value="Unassembled WGS sequence"/>
</dbReference>
<evidence type="ECO:0000313" key="2">
    <source>
        <dbReference type="Proteomes" id="UP001562178"/>
    </source>
</evidence>
<dbReference type="RefSeq" id="WP_313329512.1">
    <property type="nucleotide sequence ID" value="NZ_JBGBDC010000001.1"/>
</dbReference>
<reference evidence="1 2" key="1">
    <citation type="journal article" date="2016" name="Int. J. Syst. Evol. Microbiol.">
        <title>Description of Comamonas sediminis sp. nov., isolated from lagoon sediments.</title>
        <authorList>
            <person name="Subhash Y."/>
            <person name="Bang J.J."/>
            <person name="You T.H."/>
            <person name="Lee S.S."/>
        </authorList>
    </citation>
    <scope>NUCLEOTIDE SEQUENCE [LARGE SCALE GENOMIC DNA]</scope>
    <source>
        <strain evidence="1 2">JCM 31169</strain>
    </source>
</reference>
<sequence>MQYNLPMKTATIPPVRVEPSFRQEMERSLETNESLASLVETAVRNEVKRRQVQSEFMRRGLASIQSTVAAGSGIPADSVIAKLEAKLAAAKQRA</sequence>
<keyword evidence="2" id="KW-1185">Reference proteome</keyword>
<name>A0ABV4AWS8_9BURK</name>